<dbReference type="Pfam" id="PF05036">
    <property type="entry name" value="SPOR"/>
    <property type="match status" value="1"/>
</dbReference>
<dbReference type="PANTHER" id="PTHR38687:SF1">
    <property type="entry name" value="CELL DIVISION PROTEIN DEDD"/>
    <property type="match status" value="1"/>
</dbReference>
<feature type="region of interest" description="Disordered" evidence="1">
    <location>
        <begin position="51"/>
        <end position="79"/>
    </location>
</feature>
<feature type="domain" description="SPOR" evidence="3">
    <location>
        <begin position="134"/>
        <end position="213"/>
    </location>
</feature>
<dbReference type="InterPro" id="IPR007730">
    <property type="entry name" value="SPOR-like_dom"/>
</dbReference>
<feature type="compositionally biased region" description="Acidic residues" evidence="1">
    <location>
        <begin position="92"/>
        <end position="104"/>
    </location>
</feature>
<evidence type="ECO:0000256" key="2">
    <source>
        <dbReference type="SAM" id="Phobius"/>
    </source>
</evidence>
<organism evidence="4 5">
    <name type="scientific">Aquisalimonas asiatica</name>
    <dbReference type="NCBI Taxonomy" id="406100"/>
    <lineage>
        <taxon>Bacteria</taxon>
        <taxon>Pseudomonadati</taxon>
        <taxon>Pseudomonadota</taxon>
        <taxon>Gammaproteobacteria</taxon>
        <taxon>Chromatiales</taxon>
        <taxon>Ectothiorhodospiraceae</taxon>
        <taxon>Aquisalimonas</taxon>
    </lineage>
</organism>
<keyword evidence="5" id="KW-1185">Reference proteome</keyword>
<dbReference type="Proteomes" id="UP000199657">
    <property type="component" value="Unassembled WGS sequence"/>
</dbReference>
<feature type="compositionally biased region" description="Low complexity" evidence="1">
    <location>
        <begin position="105"/>
        <end position="121"/>
    </location>
</feature>
<feature type="transmembrane region" description="Helical" evidence="2">
    <location>
        <begin position="26"/>
        <end position="44"/>
    </location>
</feature>
<evidence type="ECO:0000259" key="3">
    <source>
        <dbReference type="PROSITE" id="PS51724"/>
    </source>
</evidence>
<dbReference type="GO" id="GO:0042834">
    <property type="term" value="F:peptidoglycan binding"/>
    <property type="evidence" value="ECO:0007669"/>
    <property type="project" value="InterPro"/>
</dbReference>
<gene>
    <name evidence="4" type="ORF">SAMN04488052_10465</name>
</gene>
<dbReference type="GO" id="GO:0032506">
    <property type="term" value="P:cytokinetic process"/>
    <property type="evidence" value="ECO:0007669"/>
    <property type="project" value="TreeGrafter"/>
</dbReference>
<dbReference type="Gene3D" id="3.30.70.1070">
    <property type="entry name" value="Sporulation related repeat"/>
    <property type="match status" value="1"/>
</dbReference>
<dbReference type="PROSITE" id="PS51724">
    <property type="entry name" value="SPOR"/>
    <property type="match status" value="1"/>
</dbReference>
<name>A0A1H8TCC7_9GAMM</name>
<feature type="region of interest" description="Disordered" evidence="1">
    <location>
        <begin position="92"/>
        <end position="136"/>
    </location>
</feature>
<dbReference type="SUPFAM" id="SSF110997">
    <property type="entry name" value="Sporulation related repeat"/>
    <property type="match status" value="1"/>
</dbReference>
<protein>
    <submittedName>
        <fullName evidence="4">Sporulation related domain-containing protein</fullName>
    </submittedName>
</protein>
<keyword evidence="2" id="KW-0812">Transmembrane</keyword>
<proteinExistence type="predicted"/>
<dbReference type="PANTHER" id="PTHR38687">
    <property type="entry name" value="CELL DIVISION PROTEIN DEDD-RELATED"/>
    <property type="match status" value="1"/>
</dbReference>
<accession>A0A1H8TCC7</accession>
<dbReference type="InterPro" id="IPR036680">
    <property type="entry name" value="SPOR-like_sf"/>
</dbReference>
<feature type="region of interest" description="Disordered" evidence="1">
    <location>
        <begin position="1"/>
        <end position="24"/>
    </location>
</feature>
<dbReference type="AlphaFoldDB" id="A0A1H8TCC7"/>
<evidence type="ECO:0000313" key="5">
    <source>
        <dbReference type="Proteomes" id="UP000199657"/>
    </source>
</evidence>
<evidence type="ECO:0000256" key="1">
    <source>
        <dbReference type="SAM" id="MobiDB-lite"/>
    </source>
</evidence>
<keyword evidence="2" id="KW-1133">Transmembrane helix</keyword>
<reference evidence="4 5" key="1">
    <citation type="submission" date="2016-10" db="EMBL/GenBank/DDBJ databases">
        <authorList>
            <person name="de Groot N.N."/>
        </authorList>
    </citation>
    <scope>NUCLEOTIDE SEQUENCE [LARGE SCALE GENOMIC DNA]</scope>
    <source>
        <strain evidence="4 5">CGMCC 1.6291</strain>
    </source>
</reference>
<feature type="compositionally biased region" description="Polar residues" evidence="1">
    <location>
        <begin position="54"/>
        <end position="65"/>
    </location>
</feature>
<feature type="compositionally biased region" description="Basic and acidic residues" evidence="1">
    <location>
        <begin position="66"/>
        <end position="79"/>
    </location>
</feature>
<dbReference type="GO" id="GO:0032153">
    <property type="term" value="C:cell division site"/>
    <property type="evidence" value="ECO:0007669"/>
    <property type="project" value="TreeGrafter"/>
</dbReference>
<dbReference type="InterPro" id="IPR052521">
    <property type="entry name" value="Cell_div_SPOR-domain"/>
</dbReference>
<dbReference type="STRING" id="406100.SAMN04488052_10465"/>
<evidence type="ECO:0000313" key="4">
    <source>
        <dbReference type="EMBL" id="SEO88740.1"/>
    </source>
</evidence>
<dbReference type="GO" id="GO:0030428">
    <property type="term" value="C:cell septum"/>
    <property type="evidence" value="ECO:0007669"/>
    <property type="project" value="TreeGrafter"/>
</dbReference>
<dbReference type="OrthoDB" id="8558195at2"/>
<keyword evidence="2" id="KW-0472">Membrane</keyword>
<sequence length="215" mass="23452">MANTKRSTGAKRKPQPKQQAAGGSRVGWFLSGLLPGLFVAYLVHMHHDRDASVMTPSSPGETAGQQEERGGDSNRPRFEFYELLSEMEVVVPDEPDDADADDVAEALPDTPATPSPDATPSDPEPAEEPATGDAEERAHYMVQAGSFQSHEDADRMKANLALIGVEANIESVEVDSGETWHRVRIGPFADRDRVDSLRSQLEDNNVDSILLRSRS</sequence>
<dbReference type="EMBL" id="FOEG01000004">
    <property type="protein sequence ID" value="SEO88740.1"/>
    <property type="molecule type" value="Genomic_DNA"/>
</dbReference>
<dbReference type="RefSeq" id="WP_091643160.1">
    <property type="nucleotide sequence ID" value="NZ_FOEG01000004.1"/>
</dbReference>